<dbReference type="EMBL" id="BMAO01013234">
    <property type="protein sequence ID" value="GFQ87160.1"/>
    <property type="molecule type" value="Genomic_DNA"/>
</dbReference>
<keyword evidence="1" id="KW-0472">Membrane</keyword>
<gene>
    <name evidence="2" type="ORF">TNCT_711571</name>
</gene>
<keyword evidence="1" id="KW-1133">Transmembrane helix</keyword>
<accession>A0A8X6FQR1</accession>
<feature type="transmembrane region" description="Helical" evidence="1">
    <location>
        <begin position="38"/>
        <end position="59"/>
    </location>
</feature>
<keyword evidence="1" id="KW-0812">Transmembrane</keyword>
<evidence type="ECO:0000256" key="1">
    <source>
        <dbReference type="SAM" id="Phobius"/>
    </source>
</evidence>
<protein>
    <submittedName>
        <fullName evidence="2">Uncharacterized protein</fullName>
    </submittedName>
</protein>
<sequence length="86" mass="9437">MRKKVISVTEGVSFDTRDILGAFRSRKTDSAPCRARRVILSVTCLLYTLTKSLLFLVYMKIDTAALGMSPVVFSETVLSNSRGCSG</sequence>
<keyword evidence="3" id="KW-1185">Reference proteome</keyword>
<organism evidence="2 3">
    <name type="scientific">Trichonephila clavata</name>
    <name type="common">Joro spider</name>
    <name type="synonym">Nephila clavata</name>
    <dbReference type="NCBI Taxonomy" id="2740835"/>
    <lineage>
        <taxon>Eukaryota</taxon>
        <taxon>Metazoa</taxon>
        <taxon>Ecdysozoa</taxon>
        <taxon>Arthropoda</taxon>
        <taxon>Chelicerata</taxon>
        <taxon>Arachnida</taxon>
        <taxon>Araneae</taxon>
        <taxon>Araneomorphae</taxon>
        <taxon>Entelegynae</taxon>
        <taxon>Araneoidea</taxon>
        <taxon>Nephilidae</taxon>
        <taxon>Trichonephila</taxon>
    </lineage>
</organism>
<dbReference type="AlphaFoldDB" id="A0A8X6FQR1"/>
<proteinExistence type="predicted"/>
<evidence type="ECO:0000313" key="2">
    <source>
        <dbReference type="EMBL" id="GFQ87160.1"/>
    </source>
</evidence>
<dbReference type="Proteomes" id="UP000887116">
    <property type="component" value="Unassembled WGS sequence"/>
</dbReference>
<name>A0A8X6FQR1_TRICU</name>
<reference evidence="2" key="1">
    <citation type="submission" date="2020-07" db="EMBL/GenBank/DDBJ databases">
        <title>Multicomponent nature underlies the extraordinary mechanical properties of spider dragline silk.</title>
        <authorList>
            <person name="Kono N."/>
            <person name="Nakamura H."/>
            <person name="Mori M."/>
            <person name="Yoshida Y."/>
            <person name="Ohtoshi R."/>
            <person name="Malay A.D."/>
            <person name="Moran D.A.P."/>
            <person name="Tomita M."/>
            <person name="Numata K."/>
            <person name="Arakawa K."/>
        </authorList>
    </citation>
    <scope>NUCLEOTIDE SEQUENCE</scope>
</reference>
<comment type="caution">
    <text evidence="2">The sequence shown here is derived from an EMBL/GenBank/DDBJ whole genome shotgun (WGS) entry which is preliminary data.</text>
</comment>
<evidence type="ECO:0000313" key="3">
    <source>
        <dbReference type="Proteomes" id="UP000887116"/>
    </source>
</evidence>